<dbReference type="InterPro" id="IPR001202">
    <property type="entry name" value="WW_dom"/>
</dbReference>
<evidence type="ECO:0000256" key="12">
    <source>
        <dbReference type="ARBA" id="ARBA00023212"/>
    </source>
</evidence>
<protein>
    <recommendedName>
        <fullName evidence="14">Protein detached</fullName>
    </recommendedName>
</protein>
<dbReference type="Pfam" id="PF00307">
    <property type="entry name" value="CH"/>
    <property type="match status" value="2"/>
</dbReference>
<dbReference type="GO" id="GO:0003779">
    <property type="term" value="F:actin binding"/>
    <property type="evidence" value="ECO:0007669"/>
    <property type="project" value="UniProtKB-KW"/>
</dbReference>
<dbReference type="InterPro" id="IPR001715">
    <property type="entry name" value="CH_dom"/>
</dbReference>
<dbReference type="Gene3D" id="2.20.70.10">
    <property type="match status" value="1"/>
</dbReference>
<dbReference type="CDD" id="cd16242">
    <property type="entry name" value="EFh_DMD_like"/>
    <property type="match status" value="1"/>
</dbReference>
<reference evidence="21" key="1">
    <citation type="submission" date="2022-01" db="EMBL/GenBank/DDBJ databases">
        <authorList>
            <person name="King R."/>
        </authorList>
    </citation>
    <scope>NUCLEOTIDE SEQUENCE</scope>
</reference>
<dbReference type="InterPro" id="IPR000433">
    <property type="entry name" value="Znf_ZZ"/>
</dbReference>
<dbReference type="InterPro" id="IPR001589">
    <property type="entry name" value="Actinin_actin-bd_CS"/>
</dbReference>
<dbReference type="PANTHER" id="PTHR12268:SF14">
    <property type="entry name" value="DYSTROPHIN-1"/>
    <property type="match status" value="1"/>
</dbReference>
<dbReference type="InterPro" id="IPR015154">
    <property type="entry name" value="EF-hand_dom_typ2"/>
</dbReference>
<dbReference type="CDD" id="cd00176">
    <property type="entry name" value="SPEC"/>
    <property type="match status" value="4"/>
</dbReference>
<feature type="domain" description="ZZ-type" evidence="20">
    <location>
        <begin position="3001"/>
        <end position="3057"/>
    </location>
</feature>
<evidence type="ECO:0000259" key="19">
    <source>
        <dbReference type="PROSITE" id="PS50021"/>
    </source>
</evidence>
<dbReference type="CDD" id="cd00201">
    <property type="entry name" value="WW"/>
    <property type="match status" value="1"/>
</dbReference>
<comment type="subunit">
    <text evidence="13">Component of the dystrophin associated protein complex (DAPC). Interacts with Dg, via the Dg WW domain binding sites.</text>
</comment>
<evidence type="ECO:0000256" key="5">
    <source>
        <dbReference type="ARBA" id="ARBA00022723"/>
    </source>
</evidence>
<evidence type="ECO:0000256" key="13">
    <source>
        <dbReference type="ARBA" id="ARBA00065906"/>
    </source>
</evidence>
<keyword evidence="9" id="KW-0106">Calcium</keyword>
<evidence type="ECO:0000256" key="9">
    <source>
        <dbReference type="ARBA" id="ARBA00022837"/>
    </source>
</evidence>
<dbReference type="InterPro" id="IPR018159">
    <property type="entry name" value="Spectrin/alpha-actinin"/>
</dbReference>
<dbReference type="GO" id="GO:0005737">
    <property type="term" value="C:cytoplasm"/>
    <property type="evidence" value="ECO:0007669"/>
    <property type="project" value="UniProtKB-ARBA"/>
</dbReference>
<evidence type="ECO:0000256" key="8">
    <source>
        <dbReference type="ARBA" id="ARBA00022833"/>
    </source>
</evidence>
<dbReference type="Pfam" id="PF00569">
    <property type="entry name" value="ZZ"/>
    <property type="match status" value="1"/>
</dbReference>
<dbReference type="InterPro" id="IPR050774">
    <property type="entry name" value="KCMF1/Dystrophin"/>
</dbReference>
<feature type="region of interest" description="Disordered" evidence="17">
    <location>
        <begin position="3197"/>
        <end position="3225"/>
    </location>
</feature>
<keyword evidence="22" id="KW-1185">Reference proteome</keyword>
<comment type="subcellular location">
    <subcellularLocation>
        <location evidence="2">Cell membrane</location>
        <location evidence="2">Sarcolemma</location>
        <topology evidence="2">Peripheral membrane protein</topology>
        <orientation evidence="2">Cytoplasmic side</orientation>
    </subcellularLocation>
    <subcellularLocation>
        <location evidence="1">Cytoplasm</location>
        <location evidence="1">Cytoskeleton</location>
    </subcellularLocation>
</comment>
<evidence type="ECO:0000313" key="22">
    <source>
        <dbReference type="Proteomes" id="UP001153620"/>
    </source>
</evidence>
<dbReference type="FunFam" id="3.30.60.90:FF:000001">
    <property type="entry name" value="Dystrophin isoform 2"/>
    <property type="match status" value="1"/>
</dbReference>
<dbReference type="GO" id="GO:0007474">
    <property type="term" value="P:imaginal disc-derived wing vein specification"/>
    <property type="evidence" value="ECO:0007669"/>
    <property type="project" value="UniProtKB-ARBA"/>
</dbReference>
<dbReference type="SMART" id="SM00456">
    <property type="entry name" value="WW"/>
    <property type="match status" value="1"/>
</dbReference>
<evidence type="ECO:0000256" key="10">
    <source>
        <dbReference type="ARBA" id="ARBA00023136"/>
    </source>
</evidence>
<dbReference type="InterPro" id="IPR036020">
    <property type="entry name" value="WW_dom_sf"/>
</dbReference>
<dbReference type="Proteomes" id="UP001153620">
    <property type="component" value="Chromosome 2"/>
</dbReference>
<dbReference type="EMBL" id="OU895878">
    <property type="protein sequence ID" value="CAH1720577.1"/>
    <property type="molecule type" value="Genomic_DNA"/>
</dbReference>
<organism evidence="21 22">
    <name type="scientific">Chironomus riparius</name>
    <dbReference type="NCBI Taxonomy" id="315576"/>
    <lineage>
        <taxon>Eukaryota</taxon>
        <taxon>Metazoa</taxon>
        <taxon>Ecdysozoa</taxon>
        <taxon>Arthropoda</taxon>
        <taxon>Hexapoda</taxon>
        <taxon>Insecta</taxon>
        <taxon>Pterygota</taxon>
        <taxon>Neoptera</taxon>
        <taxon>Endopterygota</taxon>
        <taxon>Diptera</taxon>
        <taxon>Nematocera</taxon>
        <taxon>Chironomoidea</taxon>
        <taxon>Chironomidae</taxon>
        <taxon>Chironominae</taxon>
        <taxon>Chironomus</taxon>
    </lineage>
</organism>
<dbReference type="GO" id="GO:0048790">
    <property type="term" value="P:maintenance of presynaptic active zone structure"/>
    <property type="evidence" value="ECO:0007669"/>
    <property type="project" value="UniProtKB-ARBA"/>
</dbReference>
<dbReference type="GO" id="GO:0016010">
    <property type="term" value="C:dystrophin-associated glycoprotein complex"/>
    <property type="evidence" value="ECO:0007669"/>
    <property type="project" value="UniProtKB-ARBA"/>
</dbReference>
<keyword evidence="8" id="KW-0862">Zinc</keyword>
<feature type="domain" description="WW" evidence="18">
    <location>
        <begin position="2745"/>
        <end position="2778"/>
    </location>
</feature>
<dbReference type="Pfam" id="PF00435">
    <property type="entry name" value="Spectrin"/>
    <property type="match status" value="5"/>
</dbReference>
<keyword evidence="6" id="KW-0677">Repeat</keyword>
<dbReference type="GO" id="GO:0005856">
    <property type="term" value="C:cytoskeleton"/>
    <property type="evidence" value="ECO:0007669"/>
    <property type="project" value="UniProtKB-SubCell"/>
</dbReference>
<dbReference type="Gene3D" id="3.30.60.90">
    <property type="match status" value="1"/>
</dbReference>
<dbReference type="InterPro" id="IPR015153">
    <property type="entry name" value="EF-hand_dom_typ1"/>
</dbReference>
<name>A0A9P0J0Q1_9DIPT</name>
<dbReference type="CDD" id="cd02334">
    <property type="entry name" value="ZZ_dystrophin"/>
    <property type="match status" value="1"/>
</dbReference>
<dbReference type="PROSITE" id="PS50021">
    <property type="entry name" value="CH"/>
    <property type="match status" value="2"/>
</dbReference>
<evidence type="ECO:0000256" key="15">
    <source>
        <dbReference type="PROSITE-ProRule" id="PRU00228"/>
    </source>
</evidence>
<evidence type="ECO:0000256" key="16">
    <source>
        <dbReference type="SAM" id="Coils"/>
    </source>
</evidence>
<dbReference type="SMART" id="SM00150">
    <property type="entry name" value="SPEC"/>
    <property type="match status" value="11"/>
</dbReference>
<feature type="region of interest" description="Disordered" evidence="17">
    <location>
        <begin position="3274"/>
        <end position="3325"/>
    </location>
</feature>
<dbReference type="FunFam" id="1.20.58.60:FF:000150">
    <property type="entry name" value="dystrophin, isoforms A/C/F/G/H isoform X5"/>
    <property type="match status" value="1"/>
</dbReference>
<feature type="domain" description="Calponin-homology (CH)" evidence="19">
    <location>
        <begin position="127"/>
        <end position="231"/>
    </location>
</feature>
<dbReference type="Gene3D" id="1.20.58.60">
    <property type="match status" value="9"/>
</dbReference>
<dbReference type="SUPFAM" id="SSF46966">
    <property type="entry name" value="Spectrin repeat"/>
    <property type="match status" value="10"/>
</dbReference>
<evidence type="ECO:0000256" key="3">
    <source>
        <dbReference type="ARBA" id="ARBA00022475"/>
    </source>
</evidence>
<dbReference type="PROSITE" id="PS01357">
    <property type="entry name" value="ZF_ZZ_1"/>
    <property type="match status" value="1"/>
</dbReference>
<dbReference type="GO" id="GO:0031594">
    <property type="term" value="C:neuromuscular junction"/>
    <property type="evidence" value="ECO:0007669"/>
    <property type="project" value="UniProtKB-ARBA"/>
</dbReference>
<dbReference type="SMART" id="SM00033">
    <property type="entry name" value="CH"/>
    <property type="match status" value="2"/>
</dbReference>
<feature type="domain" description="Calponin-homology (CH)" evidence="19">
    <location>
        <begin position="12"/>
        <end position="116"/>
    </location>
</feature>
<dbReference type="GO" id="GO:0008270">
    <property type="term" value="F:zinc ion binding"/>
    <property type="evidence" value="ECO:0007669"/>
    <property type="project" value="UniProtKB-KW"/>
</dbReference>
<dbReference type="InterPro" id="IPR036872">
    <property type="entry name" value="CH_dom_sf"/>
</dbReference>
<keyword evidence="5" id="KW-0479">Metal-binding</keyword>
<dbReference type="InterPro" id="IPR035436">
    <property type="entry name" value="Dystrophin/utrophin"/>
</dbReference>
<feature type="coiled-coil region" evidence="16">
    <location>
        <begin position="486"/>
        <end position="513"/>
    </location>
</feature>
<dbReference type="PANTHER" id="PTHR12268">
    <property type="entry name" value="E3 UBIQUITIN-PROTEIN LIGASE KCMF1"/>
    <property type="match status" value="1"/>
</dbReference>
<dbReference type="SUPFAM" id="SSF57850">
    <property type="entry name" value="RING/U-box"/>
    <property type="match status" value="1"/>
</dbReference>
<evidence type="ECO:0000256" key="11">
    <source>
        <dbReference type="ARBA" id="ARBA00023203"/>
    </source>
</evidence>
<keyword evidence="3" id="KW-1003">Cell membrane</keyword>
<dbReference type="SUPFAM" id="SSF47576">
    <property type="entry name" value="Calponin-homology domain, CH-domain"/>
    <property type="match status" value="1"/>
</dbReference>
<dbReference type="SMART" id="SM00291">
    <property type="entry name" value="ZnF_ZZ"/>
    <property type="match status" value="1"/>
</dbReference>
<evidence type="ECO:0000256" key="2">
    <source>
        <dbReference type="ARBA" id="ARBA00004278"/>
    </source>
</evidence>
<feature type="coiled-coil region" evidence="16">
    <location>
        <begin position="753"/>
        <end position="783"/>
    </location>
</feature>
<dbReference type="GO" id="GO:0046928">
    <property type="term" value="P:regulation of neurotransmitter secretion"/>
    <property type="evidence" value="ECO:0007669"/>
    <property type="project" value="UniProtKB-ARBA"/>
</dbReference>
<keyword evidence="7 15" id="KW-0863">Zinc-finger</keyword>
<dbReference type="SUPFAM" id="SSF47473">
    <property type="entry name" value="EF-hand"/>
    <property type="match status" value="2"/>
</dbReference>
<dbReference type="SUPFAM" id="SSF51045">
    <property type="entry name" value="WW domain"/>
    <property type="match status" value="1"/>
</dbReference>
<reference evidence="21" key="2">
    <citation type="submission" date="2022-10" db="EMBL/GenBank/DDBJ databases">
        <authorList>
            <consortium name="ENA_rothamsted_submissions"/>
            <consortium name="culmorum"/>
            <person name="King R."/>
        </authorList>
    </citation>
    <scope>NUCLEOTIDE SEQUENCE</scope>
</reference>
<dbReference type="Gene3D" id="1.10.238.10">
    <property type="entry name" value="EF-hand"/>
    <property type="match status" value="2"/>
</dbReference>
<feature type="coiled-coil region" evidence="16">
    <location>
        <begin position="2604"/>
        <end position="2671"/>
    </location>
</feature>
<dbReference type="PIRSF" id="PIRSF002341">
    <property type="entry name" value="Dystrophin/utrophin"/>
    <property type="match status" value="1"/>
</dbReference>
<keyword evidence="16" id="KW-0175">Coiled coil</keyword>
<evidence type="ECO:0000256" key="1">
    <source>
        <dbReference type="ARBA" id="ARBA00004245"/>
    </source>
</evidence>
<evidence type="ECO:0000259" key="18">
    <source>
        <dbReference type="PROSITE" id="PS50020"/>
    </source>
</evidence>
<dbReference type="GO" id="GO:0008586">
    <property type="term" value="P:imaginal disc-derived wing vein morphogenesis"/>
    <property type="evidence" value="ECO:0007669"/>
    <property type="project" value="UniProtKB-ARBA"/>
</dbReference>
<dbReference type="GO" id="GO:0042383">
    <property type="term" value="C:sarcolemma"/>
    <property type="evidence" value="ECO:0007669"/>
    <property type="project" value="UniProtKB-SubCell"/>
</dbReference>
<keyword evidence="4" id="KW-0963">Cytoplasm</keyword>
<keyword evidence="12" id="KW-0206">Cytoskeleton</keyword>
<dbReference type="GO" id="GO:0048172">
    <property type="term" value="P:regulation of short-term neuronal synaptic plasticity"/>
    <property type="evidence" value="ECO:0007669"/>
    <property type="project" value="UniProtKB-ARBA"/>
</dbReference>
<dbReference type="PROSITE" id="PS50135">
    <property type="entry name" value="ZF_ZZ_2"/>
    <property type="match status" value="1"/>
</dbReference>
<feature type="compositionally biased region" description="Low complexity" evidence="17">
    <location>
        <begin position="3152"/>
        <end position="3167"/>
    </location>
</feature>
<evidence type="ECO:0000256" key="17">
    <source>
        <dbReference type="SAM" id="MobiDB-lite"/>
    </source>
</evidence>
<evidence type="ECO:0000313" key="21">
    <source>
        <dbReference type="EMBL" id="CAH1720577.1"/>
    </source>
</evidence>
<dbReference type="GO" id="GO:0046716">
    <property type="term" value="P:muscle cell cellular homeostasis"/>
    <property type="evidence" value="ECO:0007669"/>
    <property type="project" value="UniProtKB-ARBA"/>
</dbReference>
<accession>A0A9P0J0Q1</accession>
<sequence>MDLPQSFDERQDVQQKTFTKWINHHLAKGGFDPVKNLYEDLQDGHKLLALLEVLTNQKYKPERGHMRVHFISNINKALSVLQEYGVRMVNISSDDIVSGNPKLTLGLIWLIALSFDGQQLVTSQAISGIEKSLKAWVCKFTERHGLKVNDFTQSWNDGLAFLYILYETIPVKFDLAAAKKMHPNARLKMAFDMAYDQLGIENLLDPEDVNVKRPDRKSILMYIMCLYNAIHKKGLDTDRKRLSEESIDEIQLLNENEMKQTPSDSDGETENKKAKLNVDGKMDEISLAKSIEDLRRLTSENRNSFISTEVNIVQTITHHQQNEEIKNNQRPLSTATNCSVEITEYQSAIEDVLDKLLRAEDTIADDHPIPESLTDSRKQFQLHEDFMLKLADYQVSVGSALEEGTKLLTDSSGLSIEEQNEIKHQLFLLNERWEALRVKALDTQTKVHKHLATMQLDKVNELKDFLTSTEDRLSRMSELGPDPDGLRKQMEEHKKLQADLEAQQALVESLSNLVIIEDSEYFRDLEDKLVALEERWSHVVKWTSKRWDNLQELSYKWTKLAEEHRVINQWLDSREKCLKDMETKEVTEIGTAIDRIKCLEFCRADLKKLQNYVENLETVTQGLKVDNLSTLNIAEKVEQINDKIEALDEILDIQHQRIEAMGFHVDKSLTRRVSIPPGWLNFEDRIIEIDGRRKSLIARTVETVVEDDEKATKPEESEKVTKLNESIMDMVYFVDEIETSIADLYQLDLKTQITVLEKLQDKLKNQVEDYEKAKNLLDECQHETTGELQVEHQHIHELGSKYDSIGFKIEDLIESAKIDFKKEKFCKDLTSIKLTLADLRDWYKQHAHSATPDDLQKRLVDMKEMQEIIKEASESCATENGTEWVEWKRDFEQFDQSWTDLNNAIVTIVDEKSESAKKTEVLKEFEKQTEEVLTGIDSMETWLDDLEKNTPSTANNLLENVNDLFQVKSKFQTLKESCEQMTVKFRELNESGNEMLLKGDELLQNKRDSNFSQLAKKLTKLSARWSEVTSQVYSRTASLEHLSAQYGELKTLLVSEAGYLDKLDKLLRRSPENAADAEEISEELDDIENYLRNNSSESRIDKIQEVGNDLVDLSFLRNEINIEINAMLDRREQLHHQAETRIHILEQAVSEAQTSESQVTELQQWIFRVDDLLNDFIEHDTTFECLPHDFQRLTEEFQANAKVLDDMKRQVETYKAHGKIEAANRYQDQINLLQDRFLHCQEKLEKFTSPQAIFENKLGRAIADLRNVERSCCVLDLASAGSQHVHDQYQHCLKLYRTLSEVKPEIESIIKSGRQLCNEPSTKDAKKLNTRIDTLKYLYNNLGDTVTTSKNGLERIIRLLTQFNQTIEVVVKWIGKNKHDRMDNNNHEIQIEKVNEVEAELRKCHQIFDEYKTIVDAAYLADINDRLSLVDREFNEFLNLDTDKKMLNDMLQTLQNIDQVSIDALQAMEVSLSKLKPGSEEVAKLHDQVTKIVVEAIEFHLKTAQLMIKPDEEDVEIVMVSDTIRQRRSRTPISATSDGNRESNLVVMPDLLPQSNENCKDNMLESIETQLVNGQPYTVVEVKEIEELKSPKLGQIVDTVSILENCNQLELQQVETVNIIDASSDTDTANSTPQLQRKSFINVETVNYKANGSFDELQTELKKELETISYFEFDINDDQIPSIDTQPKNEDKVPEIDEKKIISMMKLRPTLQELLMADRVNSFYAADKENDEPLEFSDDEEIPRFSVEIDSDSDLSRIETPIKAEPDKETTFNNEESFMNGTIVTSSPFTYKSVTPLDQRVEQFEKTARYIMKKLDQTLEQIQSCDDGSSVVEHMKLSIAPDAALILSQGDTLILETHGKNSELTQRLLNIQKELRDKYKDMQNSNTTNLSALEKNHNMDPENQYSPKEKICTDKKFPVDLLHQNSTASIKLDDLVEKVLKRVKDLVSKSVDYSSEEDITKRILDIGEKQEDLKFAIEFASQSTDPTSASQMDFLEKAKKDLSSHCDQIVMSLATLNKQRSVEKQSIRTTVTISKVSKTPVLTTTSMPITTTSQSKTITLDGVTERNDLSNQTEAEMSKEIDEIPNADVAKRKDIAKEKFFNETNGTERRDSSGASSIGVKESYVPGSFTAKQKSRPSIITATIAASFDNSILQISDWLMLNREMLKQQTIPVGDVDVIANAIDRQKTLLRELDFKKPQLDELVNTAESLKTDANKLQLQNKVTRLREQWDDTSNCVMKRKSELVAMLGDSQRYDSKRQEIEAWLMRMESRAERMGNAAAQADVLDFSALEASQKEQKMFHAELHTYKHHIELFNQLTQKLIAVYPADDTSRIKRITESVNLRYKNLNNTVVTRGKVLHAAVHSLQSFDKSLDQFLAWLSEAESLCETGEALTAEGGEIEAKALVNLKDLQSEIEAHRVVYDRLDGTGRKLLGSLTSQEDAIMLQRRLDEMNQRWNHLKSKSLAIRNRLESNSEHWSALLLSLREMTEWVIRKDTELSSLSHSPVRGDAASLAKQLDDHKAFRRQLEDKRPIVESNLLSGRQYVASEPPLSDTSDSEAFDADSRYLSAEDQNRELTRSIRREVAKLTEQWNHLINRSDNWKHRLDEYMTKMRQFQKTLEDLSSRVSQAEQLAHSWQTPASANEAIDQMQYLQRLKDQMTTAGALLDDCNEQQSFFTANHVLVPSQCLSKLEDLNTRMKLLQIAIDERHKILVQVGGNQLSASMSENNRNLHNLSGTIGPVPNLATSVKSPWERATTPANVPYYINHERETTTWDHPDMIDLMKSLSDLNDIRFSAYRTAMKLRTVQKKLSFDKIQMNVAIERFDIHGLRGQNDKLIDIADMTTVLHSLYVTVDQIDMPLLLDLAINWILNVYDSQRTGQIRVLSFKVGLILLCKGPLEEKYRYLFRLIADQDKKVDQRKLGLLLHDCIQVPRQLGEVAAFGGSNIEPSVRSCFERAGVNQNGELLETSIEAQHFLGWLQHEPQSLVWLPVMHRLSAAESAKHQAKCNICKEYPIVGFRYRCLKCFNFDMCQTCFFLGKNAKNHKLTHPMHEYCTTTTSSEDVRDFTRALRNKFKSRKYFKKHPRVGYLPVQSVLEGDALESPAPSPQHTTHTLQNDMHSRLEMYASRLAQVEGGSGTRSNSTPESDDEHQMPNPSISSSNGPKSPSNEAEEREELEQIIRDLEEENATLQAEYERLRVKQTPTTTPDESQTTPTQGSGTGTGQGQDMMAEAKLLRQHKGRLEARMQILEDHNRQLEAQLQRLRQLLDEPNTKASTLQTRAVTASQLNTESPAKLQQNGHYTSEQNSNGTQQIGNDNGGNFNAMSNASGAHVNEQLMNRPPPPAHTHSNLLHMAGDLNKALKDLVTVMTDQEIEQSDLNEKE</sequence>
<proteinExistence type="predicted"/>
<dbReference type="PROSITE" id="PS50020">
    <property type="entry name" value="WW_DOMAIN_2"/>
    <property type="match status" value="1"/>
</dbReference>
<dbReference type="PROSITE" id="PS01159">
    <property type="entry name" value="WW_DOMAIN_1"/>
    <property type="match status" value="1"/>
</dbReference>
<dbReference type="PROSITE" id="PS00019">
    <property type="entry name" value="ACTININ_1"/>
    <property type="match status" value="1"/>
</dbReference>
<evidence type="ECO:0000256" key="7">
    <source>
        <dbReference type="ARBA" id="ARBA00022771"/>
    </source>
</evidence>
<feature type="coiled-coil region" evidence="16">
    <location>
        <begin position="3238"/>
        <end position="3272"/>
    </location>
</feature>
<dbReference type="GO" id="GO:0030010">
    <property type="term" value="P:establishment of cell polarity"/>
    <property type="evidence" value="ECO:0007669"/>
    <property type="project" value="UniProtKB-ARBA"/>
</dbReference>
<evidence type="ECO:0000259" key="20">
    <source>
        <dbReference type="PROSITE" id="PS50135"/>
    </source>
</evidence>
<dbReference type="Pfam" id="PF09069">
    <property type="entry name" value="EF-hand_3"/>
    <property type="match status" value="1"/>
</dbReference>
<keyword evidence="11" id="KW-0009">Actin-binding</keyword>
<feature type="region of interest" description="Disordered" evidence="17">
    <location>
        <begin position="3131"/>
        <end position="3174"/>
    </location>
</feature>
<gene>
    <name evidence="21" type="ORF">CHIRRI_LOCUS7552</name>
</gene>
<dbReference type="InterPro" id="IPR002017">
    <property type="entry name" value="Spectrin_repeat"/>
</dbReference>
<feature type="region of interest" description="Disordered" evidence="17">
    <location>
        <begin position="253"/>
        <end position="272"/>
    </location>
</feature>
<keyword evidence="10" id="KW-0472">Membrane</keyword>
<feature type="compositionally biased region" description="Low complexity" evidence="17">
    <location>
        <begin position="3200"/>
        <end position="3216"/>
    </location>
</feature>
<evidence type="ECO:0000256" key="6">
    <source>
        <dbReference type="ARBA" id="ARBA00022737"/>
    </source>
</evidence>
<evidence type="ECO:0000256" key="4">
    <source>
        <dbReference type="ARBA" id="ARBA00022490"/>
    </source>
</evidence>
<dbReference type="GO" id="GO:0007274">
    <property type="term" value="P:neuromuscular synaptic transmission"/>
    <property type="evidence" value="ECO:0007669"/>
    <property type="project" value="UniProtKB-ARBA"/>
</dbReference>
<dbReference type="Pfam" id="PF09068">
    <property type="entry name" value="EF-hand_2"/>
    <property type="match status" value="1"/>
</dbReference>
<dbReference type="InterPro" id="IPR043145">
    <property type="entry name" value="Znf_ZZ_sf"/>
</dbReference>
<evidence type="ECO:0000256" key="14">
    <source>
        <dbReference type="ARBA" id="ARBA00083840"/>
    </source>
</evidence>
<dbReference type="InterPro" id="IPR011992">
    <property type="entry name" value="EF-hand-dom_pair"/>
</dbReference>
<dbReference type="GO" id="GO:0050699">
    <property type="term" value="F:WW domain binding"/>
    <property type="evidence" value="ECO:0007669"/>
    <property type="project" value="UniProtKB-ARBA"/>
</dbReference>
<dbReference type="Gene3D" id="1.10.418.10">
    <property type="entry name" value="Calponin-like domain"/>
    <property type="match status" value="2"/>
</dbReference>